<evidence type="ECO:0000313" key="16">
    <source>
        <dbReference type="Proteomes" id="UP000767334"/>
    </source>
</evidence>
<dbReference type="SFLD" id="SFLDS00029">
    <property type="entry name" value="Radical_SAM"/>
    <property type="match status" value="1"/>
</dbReference>
<dbReference type="InterPro" id="IPR040072">
    <property type="entry name" value="Methyltransferase_A"/>
</dbReference>
<dbReference type="PANTHER" id="PTHR30544:SF5">
    <property type="entry name" value="RADICAL SAM CORE DOMAIN-CONTAINING PROTEIN"/>
    <property type="match status" value="1"/>
</dbReference>
<dbReference type="NCBIfam" id="TIGR00048">
    <property type="entry name" value="rRNA_mod_RlmN"/>
    <property type="match status" value="1"/>
</dbReference>
<dbReference type="InterPro" id="IPR058240">
    <property type="entry name" value="rSAM_sf"/>
</dbReference>
<evidence type="ECO:0000256" key="9">
    <source>
        <dbReference type="ARBA" id="ARBA00022723"/>
    </source>
</evidence>
<keyword evidence="12 13" id="KW-1015">Disulfide bond</keyword>
<evidence type="ECO:0000256" key="11">
    <source>
        <dbReference type="ARBA" id="ARBA00023014"/>
    </source>
</evidence>
<feature type="binding site" evidence="13">
    <location>
        <begin position="157"/>
        <end position="158"/>
    </location>
    <ligand>
        <name>S-adenosyl-L-methionine</name>
        <dbReference type="ChEBI" id="CHEBI:59789"/>
    </ligand>
</feature>
<dbReference type="Pfam" id="PF21016">
    <property type="entry name" value="RlmN_N"/>
    <property type="match status" value="1"/>
</dbReference>
<dbReference type="InterPro" id="IPR006638">
    <property type="entry name" value="Elp3/MiaA/NifB-like_rSAM"/>
</dbReference>
<dbReference type="InterPro" id="IPR013785">
    <property type="entry name" value="Aldolase_TIM"/>
</dbReference>
<dbReference type="HAMAP" id="MF_01849">
    <property type="entry name" value="RNA_methyltr_RlmN"/>
    <property type="match status" value="1"/>
</dbReference>
<organism evidence="15 16">
    <name type="scientific">Clostridium saudiense</name>
    <dbReference type="NCBI Taxonomy" id="1414720"/>
    <lineage>
        <taxon>Bacteria</taxon>
        <taxon>Bacillati</taxon>
        <taxon>Bacillota</taxon>
        <taxon>Clostridia</taxon>
        <taxon>Eubacteriales</taxon>
        <taxon>Clostridiaceae</taxon>
        <taxon>Clostridium</taxon>
    </lineage>
</organism>
<dbReference type="SMART" id="SM00729">
    <property type="entry name" value="Elp3"/>
    <property type="match status" value="1"/>
</dbReference>
<dbReference type="Pfam" id="PF04055">
    <property type="entry name" value="Radical_SAM"/>
    <property type="match status" value="1"/>
</dbReference>
<evidence type="ECO:0000256" key="6">
    <source>
        <dbReference type="ARBA" id="ARBA00022679"/>
    </source>
</evidence>
<evidence type="ECO:0000256" key="13">
    <source>
        <dbReference type="HAMAP-Rule" id="MF_01849"/>
    </source>
</evidence>
<dbReference type="Gene3D" id="1.10.150.530">
    <property type="match status" value="1"/>
</dbReference>
<dbReference type="InterPro" id="IPR048641">
    <property type="entry name" value="RlmN_N"/>
</dbReference>
<sequence length="343" mass="38987">MYNILDFTLEELQSWMKENGESAFRAKQVFSWIYKDVWNFDDMKNIPGTLKEKLKENFNIEIPKIVEVYESNVDDTKKMLLSMKDNNLIECVLMKYKHGNSICVSTQVGCRMGCKFCASTIGGRIRDLSAGEILSEIMVAQKFLGERISNVVLMGSGEPLDNYDNVVKFLNLANAEYGLNIGQRHITLSTCGIVPKIKELADLNLSITLAISLHAFSDEKRKTIMPIANKYSINEILEACRYYMDKTGRRITYEYSLVSGVNDGKEDAKSLAKLLKNMSCHVNLIPVNEIKENELKRPSRKTIEAFEEILKSQGIEVTVRREMGTDINAACGQLRRSYLDTQK</sequence>
<dbReference type="PANTHER" id="PTHR30544">
    <property type="entry name" value="23S RRNA METHYLTRANSFERASE"/>
    <property type="match status" value="1"/>
</dbReference>
<keyword evidence="10 13" id="KW-0408">Iron</keyword>
<comment type="catalytic activity">
    <reaction evidence="13">
        <text>adenosine(2503) in 23S rRNA + 2 reduced [2Fe-2S]-[ferredoxin] + 2 S-adenosyl-L-methionine = 2-methyladenosine(2503) in 23S rRNA + 5'-deoxyadenosine + L-methionine + 2 oxidized [2Fe-2S]-[ferredoxin] + S-adenosyl-L-homocysteine</text>
        <dbReference type="Rhea" id="RHEA:42916"/>
        <dbReference type="Rhea" id="RHEA-COMP:10000"/>
        <dbReference type="Rhea" id="RHEA-COMP:10001"/>
        <dbReference type="Rhea" id="RHEA-COMP:10152"/>
        <dbReference type="Rhea" id="RHEA-COMP:10282"/>
        <dbReference type="ChEBI" id="CHEBI:17319"/>
        <dbReference type="ChEBI" id="CHEBI:33737"/>
        <dbReference type="ChEBI" id="CHEBI:33738"/>
        <dbReference type="ChEBI" id="CHEBI:57844"/>
        <dbReference type="ChEBI" id="CHEBI:57856"/>
        <dbReference type="ChEBI" id="CHEBI:59789"/>
        <dbReference type="ChEBI" id="CHEBI:74411"/>
        <dbReference type="ChEBI" id="CHEBI:74497"/>
        <dbReference type="EC" id="2.1.1.192"/>
    </reaction>
</comment>
<protein>
    <recommendedName>
        <fullName evidence="13">Probable dual-specificity RNA methyltransferase RlmN</fullName>
        <ecNumber evidence="13">2.1.1.192</ecNumber>
    </recommendedName>
    <alternativeName>
        <fullName evidence="13">23S rRNA (adenine(2503)-C(2))-methyltransferase</fullName>
    </alternativeName>
    <alternativeName>
        <fullName evidence="13">23S rRNA m2A2503 methyltransferase</fullName>
    </alternativeName>
    <alternativeName>
        <fullName evidence="13">Ribosomal RNA large subunit methyltransferase N</fullName>
    </alternativeName>
    <alternativeName>
        <fullName evidence="13">tRNA (adenine(37)-C(2))-methyltransferase</fullName>
    </alternativeName>
    <alternativeName>
        <fullName evidence="13">tRNA m2A37 methyltransferase</fullName>
    </alternativeName>
</protein>
<evidence type="ECO:0000256" key="4">
    <source>
        <dbReference type="ARBA" id="ARBA00022552"/>
    </source>
</evidence>
<keyword evidence="8 13" id="KW-0819">tRNA processing</keyword>
<dbReference type="Gene3D" id="3.20.20.70">
    <property type="entry name" value="Aldolase class I"/>
    <property type="match status" value="1"/>
</dbReference>
<comment type="caution">
    <text evidence="13">Lacks conserved residue(s) required for the propagation of feature annotation.</text>
</comment>
<evidence type="ECO:0000256" key="7">
    <source>
        <dbReference type="ARBA" id="ARBA00022691"/>
    </source>
</evidence>
<accession>A0ABS2FHF9</accession>
<comment type="catalytic activity">
    <reaction evidence="13">
        <text>adenosine(37) in tRNA + 2 reduced [2Fe-2S]-[ferredoxin] + 2 S-adenosyl-L-methionine = 2-methyladenosine(37) in tRNA + 5'-deoxyadenosine + L-methionine + 2 oxidized [2Fe-2S]-[ferredoxin] + S-adenosyl-L-homocysteine</text>
        <dbReference type="Rhea" id="RHEA:43332"/>
        <dbReference type="Rhea" id="RHEA-COMP:10000"/>
        <dbReference type="Rhea" id="RHEA-COMP:10001"/>
        <dbReference type="Rhea" id="RHEA-COMP:10162"/>
        <dbReference type="Rhea" id="RHEA-COMP:10485"/>
        <dbReference type="ChEBI" id="CHEBI:17319"/>
        <dbReference type="ChEBI" id="CHEBI:33737"/>
        <dbReference type="ChEBI" id="CHEBI:33738"/>
        <dbReference type="ChEBI" id="CHEBI:57844"/>
        <dbReference type="ChEBI" id="CHEBI:57856"/>
        <dbReference type="ChEBI" id="CHEBI:59789"/>
        <dbReference type="ChEBI" id="CHEBI:74411"/>
        <dbReference type="ChEBI" id="CHEBI:74497"/>
        <dbReference type="EC" id="2.1.1.192"/>
    </reaction>
</comment>
<proteinExistence type="inferred from homology"/>
<gene>
    <name evidence="13 15" type="primary">rlmN</name>
    <name evidence="15" type="ORF">H6A19_10405</name>
</gene>
<evidence type="ECO:0000256" key="8">
    <source>
        <dbReference type="ARBA" id="ARBA00022694"/>
    </source>
</evidence>
<keyword evidence="6 13" id="KW-0808">Transferase</keyword>
<dbReference type="InterPro" id="IPR004383">
    <property type="entry name" value="rRNA_lsu_MTrfase_RlmN/Cfr"/>
</dbReference>
<feature type="domain" description="Radical SAM core" evidence="14">
    <location>
        <begin position="96"/>
        <end position="326"/>
    </location>
</feature>
<keyword evidence="9 13" id="KW-0479">Metal-binding</keyword>
<dbReference type="EC" id="2.1.1.192" evidence="13"/>
<dbReference type="Proteomes" id="UP000767334">
    <property type="component" value="Unassembled WGS sequence"/>
</dbReference>
<comment type="caution">
    <text evidence="15">The sequence shown here is derived from an EMBL/GenBank/DDBJ whole genome shotgun (WGS) entry which is preliminary data.</text>
</comment>
<dbReference type="SUPFAM" id="SSF102114">
    <property type="entry name" value="Radical SAM enzymes"/>
    <property type="match status" value="1"/>
</dbReference>
<evidence type="ECO:0000256" key="1">
    <source>
        <dbReference type="ARBA" id="ARBA00004496"/>
    </source>
</evidence>
<feature type="binding site" evidence="13">
    <location>
        <position position="110"/>
    </location>
    <ligand>
        <name>[4Fe-4S] cluster</name>
        <dbReference type="ChEBI" id="CHEBI:49883"/>
        <note>4Fe-4S-S-AdoMet</note>
    </ligand>
</feature>
<feature type="binding site" evidence="13">
    <location>
        <position position="114"/>
    </location>
    <ligand>
        <name>[4Fe-4S] cluster</name>
        <dbReference type="ChEBI" id="CHEBI:49883"/>
        <note>4Fe-4S-S-AdoMet</note>
    </ligand>
</feature>
<dbReference type="InterPro" id="IPR027492">
    <property type="entry name" value="RNA_MTrfase_RlmN"/>
</dbReference>
<comment type="subcellular location">
    <subcellularLocation>
        <location evidence="1 13">Cytoplasm</location>
    </subcellularLocation>
</comment>
<reference evidence="15 16" key="1">
    <citation type="journal article" date="2021" name="Sci. Rep.">
        <title>The distribution of antibiotic resistance genes in chicken gut microbiota commensals.</title>
        <authorList>
            <person name="Juricova H."/>
            <person name="Matiasovicova J."/>
            <person name="Kubasova T."/>
            <person name="Cejkova D."/>
            <person name="Rychlik I."/>
        </authorList>
    </citation>
    <scope>NUCLEOTIDE SEQUENCE [LARGE SCALE GENOMIC DNA]</scope>
    <source>
        <strain evidence="15 16">An435</strain>
    </source>
</reference>
<comment type="miscellaneous">
    <text evidence="13">Reaction proceeds by a ping-pong mechanism involving intermediate methylation of a conserved cysteine residue.</text>
</comment>
<evidence type="ECO:0000256" key="5">
    <source>
        <dbReference type="ARBA" id="ARBA00022603"/>
    </source>
</evidence>
<feature type="binding site" evidence="13">
    <location>
        <position position="189"/>
    </location>
    <ligand>
        <name>S-adenosyl-L-methionine</name>
        <dbReference type="ChEBI" id="CHEBI:59789"/>
    </ligand>
</feature>
<keyword evidence="16" id="KW-1185">Reference proteome</keyword>
<evidence type="ECO:0000256" key="2">
    <source>
        <dbReference type="ARBA" id="ARBA00022485"/>
    </source>
</evidence>
<keyword evidence="4 13" id="KW-0698">rRNA processing</keyword>
<comment type="similarity">
    <text evidence="13">Belongs to the radical SAM superfamily. RlmN family.</text>
</comment>
<dbReference type="CDD" id="cd01335">
    <property type="entry name" value="Radical_SAM"/>
    <property type="match status" value="1"/>
</dbReference>
<dbReference type="SFLD" id="SFLDG01062">
    <property type="entry name" value="methyltransferase_(Class_A)"/>
    <property type="match status" value="1"/>
</dbReference>
<evidence type="ECO:0000256" key="3">
    <source>
        <dbReference type="ARBA" id="ARBA00022490"/>
    </source>
</evidence>
<feature type="binding site" evidence="13">
    <location>
        <position position="117"/>
    </location>
    <ligand>
        <name>[4Fe-4S] cluster</name>
        <dbReference type="ChEBI" id="CHEBI:49883"/>
        <note>4Fe-4S-S-AdoMet</note>
    </ligand>
</feature>
<evidence type="ECO:0000256" key="10">
    <source>
        <dbReference type="ARBA" id="ARBA00023004"/>
    </source>
</evidence>
<comment type="cofactor">
    <cofactor evidence="13">
        <name>[4Fe-4S] cluster</name>
        <dbReference type="ChEBI" id="CHEBI:49883"/>
    </cofactor>
    <text evidence="13">Binds 1 [4Fe-4S] cluster. The cluster is coordinated with 3 cysteines and an exchangeable S-adenosyl-L-methionine.</text>
</comment>
<dbReference type="PROSITE" id="PS51918">
    <property type="entry name" value="RADICAL_SAM"/>
    <property type="match status" value="1"/>
</dbReference>
<feature type="active site" description="S-methylcysteine intermediate" evidence="13">
    <location>
        <position position="331"/>
    </location>
</feature>
<dbReference type="RefSeq" id="WP_195963600.1">
    <property type="nucleotide sequence ID" value="NZ_JACJLL010000060.1"/>
</dbReference>
<keyword evidence="2 13" id="KW-0004">4Fe-4S</keyword>
<name>A0ABS2FHF9_9CLOT</name>
<evidence type="ECO:0000313" key="15">
    <source>
        <dbReference type="EMBL" id="MBM6819741.1"/>
    </source>
</evidence>
<dbReference type="EMBL" id="JACJLL010000060">
    <property type="protein sequence ID" value="MBM6819741.1"/>
    <property type="molecule type" value="Genomic_DNA"/>
</dbReference>
<evidence type="ECO:0000256" key="12">
    <source>
        <dbReference type="ARBA" id="ARBA00023157"/>
    </source>
</evidence>
<dbReference type="InterPro" id="IPR007197">
    <property type="entry name" value="rSAM"/>
</dbReference>
<keyword evidence="3 13" id="KW-0963">Cytoplasm</keyword>
<feature type="binding site" evidence="13">
    <location>
        <begin position="212"/>
        <end position="214"/>
    </location>
    <ligand>
        <name>S-adenosyl-L-methionine</name>
        <dbReference type="ChEBI" id="CHEBI:59789"/>
    </ligand>
</feature>
<comment type="function">
    <text evidence="13">Specifically methylates position 2 of adenine 2503 in 23S rRNA and position 2 of adenine 37 in tRNAs.</text>
</comment>
<dbReference type="SFLD" id="SFLDF00275">
    <property type="entry name" value="adenosine_C2_methyltransferase"/>
    <property type="match status" value="1"/>
</dbReference>
<dbReference type="PIRSF" id="PIRSF006004">
    <property type="entry name" value="CHP00048"/>
    <property type="match status" value="1"/>
</dbReference>
<evidence type="ECO:0000259" key="14">
    <source>
        <dbReference type="PROSITE" id="PS51918"/>
    </source>
</evidence>
<keyword evidence="11 13" id="KW-0411">Iron-sulfur</keyword>
<keyword evidence="5 13" id="KW-0489">Methyltransferase</keyword>
<feature type="active site" description="Proton acceptor" evidence="13">
    <location>
        <position position="90"/>
    </location>
</feature>
<keyword evidence="7 13" id="KW-0949">S-adenosyl-L-methionine</keyword>
<feature type="binding site" evidence="13">
    <location>
        <position position="288"/>
    </location>
    <ligand>
        <name>S-adenosyl-L-methionine</name>
        <dbReference type="ChEBI" id="CHEBI:59789"/>
    </ligand>
</feature>